<dbReference type="EMBL" id="QKKF02019605">
    <property type="protein sequence ID" value="RZF39759.1"/>
    <property type="molecule type" value="Genomic_DNA"/>
</dbReference>
<evidence type="ECO:0000313" key="2">
    <source>
        <dbReference type="EMBL" id="RZF39759.1"/>
    </source>
</evidence>
<dbReference type="InParanoid" id="A0A482X1P0"/>
<reference evidence="2 3" key="1">
    <citation type="journal article" date="2017" name="Gigascience">
        <title>Genome sequence of the small brown planthopper, Laodelphax striatellus.</title>
        <authorList>
            <person name="Zhu J."/>
            <person name="Jiang F."/>
            <person name="Wang X."/>
            <person name="Yang P."/>
            <person name="Bao Y."/>
            <person name="Zhao W."/>
            <person name="Wang W."/>
            <person name="Lu H."/>
            <person name="Wang Q."/>
            <person name="Cui N."/>
            <person name="Li J."/>
            <person name="Chen X."/>
            <person name="Luo L."/>
            <person name="Yu J."/>
            <person name="Kang L."/>
            <person name="Cui F."/>
        </authorList>
    </citation>
    <scope>NUCLEOTIDE SEQUENCE [LARGE SCALE GENOMIC DNA]</scope>
    <source>
        <strain evidence="2">Lst14</strain>
    </source>
</reference>
<organism evidence="2 3">
    <name type="scientific">Laodelphax striatellus</name>
    <name type="common">Small brown planthopper</name>
    <name type="synonym">Delphax striatella</name>
    <dbReference type="NCBI Taxonomy" id="195883"/>
    <lineage>
        <taxon>Eukaryota</taxon>
        <taxon>Metazoa</taxon>
        <taxon>Ecdysozoa</taxon>
        <taxon>Arthropoda</taxon>
        <taxon>Hexapoda</taxon>
        <taxon>Insecta</taxon>
        <taxon>Pterygota</taxon>
        <taxon>Neoptera</taxon>
        <taxon>Paraneoptera</taxon>
        <taxon>Hemiptera</taxon>
        <taxon>Auchenorrhyncha</taxon>
        <taxon>Fulgoroidea</taxon>
        <taxon>Delphacidae</taxon>
        <taxon>Criomorphinae</taxon>
        <taxon>Laodelphax</taxon>
    </lineage>
</organism>
<sequence length="94" mass="10010">MRLNGARYEGTLSENSANGTGPWENASLISPLPRTRSMGLPPPFTKGPSFTLAFSVTSVFEVAHSASQGSSAFPTELSLTGSLTGSQFRKREFV</sequence>
<proteinExistence type="predicted"/>
<evidence type="ECO:0000256" key="1">
    <source>
        <dbReference type="SAM" id="MobiDB-lite"/>
    </source>
</evidence>
<dbReference type="AlphaFoldDB" id="A0A482X1P0"/>
<comment type="caution">
    <text evidence="2">The sequence shown here is derived from an EMBL/GenBank/DDBJ whole genome shotgun (WGS) entry which is preliminary data.</text>
</comment>
<name>A0A482X1P0_LAOST</name>
<accession>A0A482X1P0</accession>
<evidence type="ECO:0000313" key="3">
    <source>
        <dbReference type="Proteomes" id="UP000291343"/>
    </source>
</evidence>
<gene>
    <name evidence="2" type="ORF">LSTR_LSTR003420</name>
</gene>
<feature type="region of interest" description="Disordered" evidence="1">
    <location>
        <begin position="1"/>
        <end position="42"/>
    </location>
</feature>
<keyword evidence="3" id="KW-1185">Reference proteome</keyword>
<protein>
    <submittedName>
        <fullName evidence="2">Uncharacterized protein</fullName>
    </submittedName>
</protein>
<dbReference type="Proteomes" id="UP000291343">
    <property type="component" value="Unassembled WGS sequence"/>
</dbReference>